<gene>
    <name evidence="3" type="ORF">GGP41_007068</name>
</gene>
<dbReference type="EMBL" id="WNKQ01000001">
    <property type="protein sequence ID" value="KAF5854220.1"/>
    <property type="molecule type" value="Genomic_DNA"/>
</dbReference>
<feature type="domain" description="AMP-dependent synthetase/ligase" evidence="2">
    <location>
        <begin position="301"/>
        <end position="545"/>
    </location>
</feature>
<organism evidence="3 4">
    <name type="scientific">Cochliobolus sativus</name>
    <name type="common">Common root rot and spot blotch fungus</name>
    <name type="synonym">Bipolaris sorokiniana</name>
    <dbReference type="NCBI Taxonomy" id="45130"/>
    <lineage>
        <taxon>Eukaryota</taxon>
        <taxon>Fungi</taxon>
        <taxon>Dikarya</taxon>
        <taxon>Ascomycota</taxon>
        <taxon>Pezizomycotina</taxon>
        <taxon>Dothideomycetes</taxon>
        <taxon>Pleosporomycetidae</taxon>
        <taxon>Pleosporales</taxon>
        <taxon>Pleosporineae</taxon>
        <taxon>Pleosporaceae</taxon>
        <taxon>Bipolaris</taxon>
    </lineage>
</organism>
<dbReference type="OMA" id="ADWNIYT"/>
<accession>A0A8H6E139</accession>
<evidence type="ECO:0000313" key="4">
    <source>
        <dbReference type="Proteomes" id="UP000624244"/>
    </source>
</evidence>
<dbReference type="GO" id="GO:0004467">
    <property type="term" value="F:long-chain fatty acid-CoA ligase activity"/>
    <property type="evidence" value="ECO:0007669"/>
    <property type="project" value="TreeGrafter"/>
</dbReference>
<evidence type="ECO:0000259" key="2">
    <source>
        <dbReference type="Pfam" id="PF00501"/>
    </source>
</evidence>
<name>A0A8H6E139_COCSA</name>
<evidence type="ECO:0000256" key="1">
    <source>
        <dbReference type="SAM" id="Phobius"/>
    </source>
</evidence>
<dbReference type="PANTHER" id="PTHR43272">
    <property type="entry name" value="LONG-CHAIN-FATTY-ACID--COA LIGASE"/>
    <property type="match status" value="1"/>
</dbReference>
<dbReference type="PANTHER" id="PTHR43272:SF11">
    <property type="entry name" value="AMP-DEPENDENT SYNTHETASE_LIGASE DOMAIN-CONTAINING PROTEIN"/>
    <property type="match status" value="1"/>
</dbReference>
<evidence type="ECO:0000313" key="3">
    <source>
        <dbReference type="EMBL" id="KAF5854220.1"/>
    </source>
</evidence>
<dbReference type="GO" id="GO:0005783">
    <property type="term" value="C:endoplasmic reticulum"/>
    <property type="evidence" value="ECO:0007669"/>
    <property type="project" value="TreeGrafter"/>
</dbReference>
<dbReference type="AlphaFoldDB" id="A0A8H6E139"/>
<dbReference type="GO" id="GO:0016020">
    <property type="term" value="C:membrane"/>
    <property type="evidence" value="ECO:0007669"/>
    <property type="project" value="TreeGrafter"/>
</dbReference>
<feature type="transmembrane region" description="Helical" evidence="1">
    <location>
        <begin position="19"/>
        <end position="39"/>
    </location>
</feature>
<dbReference type="InterPro" id="IPR000873">
    <property type="entry name" value="AMP-dep_synth/lig_dom"/>
</dbReference>
<keyword evidence="1" id="KW-1133">Transmembrane helix</keyword>
<sequence length="565" mass="60717">MTGVVQQIDGAIAGLLSGWNTYTTFIAFSIVGFLGWMVYDNADADTHPLLLARQAQASYVRHPGESAIFRSPETPHGYPLRTGLAVKPPGTPMYSAGKDGDLRDIWRRVTGEIPLDKGASSSGSAHIMTVFGKDGVTEHPLEEVTKEIAVIGKHLQGRGTKRVAVYLPNSLEFLCTLFAGAFYGFTPILIPYNQPHQTLIELLVQTGADALIAEAGSVPLSDVSQAVAGLRSIVWTVEKTSRHMDWSEVPEGIGGKVDVAVWHELVQEHKNSAAPLPTTSEKAPGIVFLWQEAPGKPAEIVEFTQQNIVAATGALITSLPSIRRLNASDTFLPADTFTHSYCLCLTLAALFSHATVVIQSVAGPGIDLTLATRSVAPTVTVISAETAAKLHNTTKTSAMGAAKKLAHYLESRMLTAGRFPADNFLTKLNAPARAEIGTTPGKLRLMFVSERQGLNTPPLSSEDLSDLRIYTKARIVYALTTAKVAGAVAQTNMYDYRRDTASNKHSHFGVPLSCVEIKLKDTAQHKTTDEQIVGELLVTGWSVVGGQVSLGVNATIRDDHTLAYV</sequence>
<proteinExistence type="predicted"/>
<dbReference type="Pfam" id="PF00501">
    <property type="entry name" value="AMP-binding"/>
    <property type="match status" value="1"/>
</dbReference>
<dbReference type="Proteomes" id="UP000624244">
    <property type="component" value="Unassembled WGS sequence"/>
</dbReference>
<protein>
    <recommendedName>
        <fullName evidence="2">AMP-dependent synthetase/ligase domain-containing protein</fullName>
    </recommendedName>
</protein>
<dbReference type="InterPro" id="IPR042099">
    <property type="entry name" value="ANL_N_sf"/>
</dbReference>
<reference evidence="3" key="1">
    <citation type="submission" date="2019-11" db="EMBL/GenBank/DDBJ databases">
        <title>Bipolaris sorokiniana Genome sequencing.</title>
        <authorList>
            <person name="Wang H."/>
        </authorList>
    </citation>
    <scope>NUCLEOTIDE SEQUENCE</scope>
</reference>
<dbReference type="SUPFAM" id="SSF56801">
    <property type="entry name" value="Acetyl-CoA synthetase-like"/>
    <property type="match status" value="1"/>
</dbReference>
<keyword evidence="1" id="KW-0812">Transmembrane</keyword>
<feature type="transmembrane region" description="Helical" evidence="1">
    <location>
        <begin position="163"/>
        <end position="185"/>
    </location>
</feature>
<comment type="caution">
    <text evidence="3">The sequence shown here is derived from an EMBL/GenBank/DDBJ whole genome shotgun (WGS) entry which is preliminary data.</text>
</comment>
<keyword evidence="1" id="KW-0472">Membrane</keyword>
<dbReference type="Gene3D" id="3.40.50.12780">
    <property type="entry name" value="N-terminal domain of ligase-like"/>
    <property type="match status" value="1"/>
</dbReference>